<comment type="caution">
    <text evidence="5">The sequence shown here is derived from an EMBL/GenBank/DDBJ whole genome shotgun (WGS) entry which is preliminary data.</text>
</comment>
<keyword evidence="6" id="KW-1185">Reference proteome</keyword>
<evidence type="ECO:0000256" key="3">
    <source>
        <dbReference type="SAM" id="MobiDB-lite"/>
    </source>
</evidence>
<dbReference type="GO" id="GO:0004177">
    <property type="term" value="F:aminopeptidase activity"/>
    <property type="evidence" value="ECO:0007669"/>
    <property type="project" value="UniProtKB-KW"/>
</dbReference>
<dbReference type="EMBL" id="JAGIOB010000001">
    <property type="protein sequence ID" value="MBP2418961.1"/>
    <property type="molecule type" value="Genomic_DNA"/>
</dbReference>
<dbReference type="PANTHER" id="PTHR42776">
    <property type="entry name" value="SERINE PEPTIDASE S9 FAMILY MEMBER"/>
    <property type="match status" value="1"/>
</dbReference>
<evidence type="ECO:0000313" key="5">
    <source>
        <dbReference type="EMBL" id="MBP2418961.1"/>
    </source>
</evidence>
<dbReference type="Gene3D" id="3.40.50.1820">
    <property type="entry name" value="alpha/beta hydrolase"/>
    <property type="match status" value="1"/>
</dbReference>
<reference evidence="5 6" key="1">
    <citation type="submission" date="2021-03" db="EMBL/GenBank/DDBJ databases">
        <title>Sequencing the genomes of 1000 actinobacteria strains.</title>
        <authorList>
            <person name="Klenk H.-P."/>
        </authorList>
    </citation>
    <scope>NUCLEOTIDE SEQUENCE [LARGE SCALE GENOMIC DNA]</scope>
    <source>
        <strain evidence="5 6">DSM 12936</strain>
    </source>
</reference>
<dbReference type="SUPFAM" id="SSF53474">
    <property type="entry name" value="alpha/beta-Hydrolases"/>
    <property type="match status" value="1"/>
</dbReference>
<dbReference type="SUPFAM" id="SSF82171">
    <property type="entry name" value="DPP6 N-terminal domain-like"/>
    <property type="match status" value="1"/>
</dbReference>
<dbReference type="InterPro" id="IPR001375">
    <property type="entry name" value="Peptidase_S9_cat"/>
</dbReference>
<name>A0ABS4ZD50_9ACTN</name>
<feature type="region of interest" description="Disordered" evidence="3">
    <location>
        <begin position="1"/>
        <end position="20"/>
    </location>
</feature>
<evidence type="ECO:0000256" key="2">
    <source>
        <dbReference type="ARBA" id="ARBA00022801"/>
    </source>
</evidence>
<keyword evidence="1" id="KW-0732">Signal</keyword>
<evidence type="ECO:0000313" key="6">
    <source>
        <dbReference type="Proteomes" id="UP000758168"/>
    </source>
</evidence>
<dbReference type="PANTHER" id="PTHR42776:SF13">
    <property type="entry name" value="DIPEPTIDYL-PEPTIDASE 5"/>
    <property type="match status" value="1"/>
</dbReference>
<sequence length="697" mass="74660">MTEHPAPDASPDPTAPDPWTDLQAYVALPRLGDLVTGPDGQLLVAVSTLDEDGTGRRTAWWRLDPTGARPAVAHTRSVEGEGSAAYLPDGRLLFTSGRPVPAGAGEDAGELAAVWCLPAGGGEASVLASREGGWTSVTTARAGARAVLGLPVMLGAADLAEDAARRRERRKRKISALLHTGAAVRFWDHDLGPDAPQLVATDLPADLDPRAAVAVPAADLPLALPDPGRALAGTPSLSADGRWAAVTWQTPVAAGATASSVALVDLDAAAAGRAAPVRVVAAATDAHDFRDAVLAPDGGSLVCVRDTRGTADEPSAEVLWVVDVATGEGRALAEDWDRRPTPALLTPDGTAVLVTVDDNGHRPIYAVDLTSGRRRRLTDLGAHSALTLSWDGRTLYALRSEYTDPGSVIAVDLLTSRLEVLPRPVAYPAMPGRLENVELEVADGTRVRGYLATPTTASRSDPAPLVLWVHGGPFSSWNAWSWRWCPWLLVAQGYAVLLPDPALSTGYGQGMVRRGWTDWGGTPYTDLMAITDLVEQRPDVDDTRTAVMGGSFGGYMANWIAGHTDRFRAVVSHAGLWDLATFLPTTDLPWFWARELTPEMRRRCSPARFADQVRTPVLVVHGDRDYRVPVGEGLALWWDLVSRHEGPPEDLPHRFLQFPDENHWVLAPQHAVVWYETVLTFLDVHVRGGNAGEPPAL</sequence>
<proteinExistence type="predicted"/>
<dbReference type="Gene3D" id="2.120.10.30">
    <property type="entry name" value="TolB, C-terminal domain"/>
    <property type="match status" value="1"/>
</dbReference>
<dbReference type="RefSeq" id="WP_307804405.1">
    <property type="nucleotide sequence ID" value="NZ_JAGIOB010000001.1"/>
</dbReference>
<keyword evidence="5" id="KW-0031">Aminopeptidase</keyword>
<evidence type="ECO:0000256" key="1">
    <source>
        <dbReference type="ARBA" id="ARBA00022729"/>
    </source>
</evidence>
<keyword evidence="5" id="KW-0645">Protease</keyword>
<protein>
    <submittedName>
        <fullName evidence="5">Dipeptidyl aminopeptidase/acylaminoacyl peptidase</fullName>
    </submittedName>
</protein>
<evidence type="ECO:0000259" key="4">
    <source>
        <dbReference type="Pfam" id="PF00326"/>
    </source>
</evidence>
<dbReference type="Pfam" id="PF00326">
    <property type="entry name" value="Peptidase_S9"/>
    <property type="match status" value="1"/>
</dbReference>
<gene>
    <name evidence="5" type="ORF">JOF54_003883</name>
</gene>
<feature type="domain" description="Peptidase S9 prolyl oligopeptidase catalytic" evidence="4">
    <location>
        <begin position="480"/>
        <end position="686"/>
    </location>
</feature>
<dbReference type="Proteomes" id="UP000758168">
    <property type="component" value="Unassembled WGS sequence"/>
</dbReference>
<dbReference type="InterPro" id="IPR011042">
    <property type="entry name" value="6-blade_b-propeller_TolB-like"/>
</dbReference>
<accession>A0ABS4ZD50</accession>
<dbReference type="InterPro" id="IPR029058">
    <property type="entry name" value="AB_hydrolase_fold"/>
</dbReference>
<keyword evidence="2" id="KW-0378">Hydrolase</keyword>
<organism evidence="5 6">
    <name type="scientific">Microlunatus capsulatus</name>
    <dbReference type="NCBI Taxonomy" id="99117"/>
    <lineage>
        <taxon>Bacteria</taxon>
        <taxon>Bacillati</taxon>
        <taxon>Actinomycetota</taxon>
        <taxon>Actinomycetes</taxon>
        <taxon>Propionibacteriales</taxon>
        <taxon>Propionibacteriaceae</taxon>
        <taxon>Microlunatus</taxon>
    </lineage>
</organism>